<organism evidence="1 2">
    <name type="scientific">Candidatus Scalindua rubra</name>
    <dbReference type="NCBI Taxonomy" id="1872076"/>
    <lineage>
        <taxon>Bacteria</taxon>
        <taxon>Pseudomonadati</taxon>
        <taxon>Planctomycetota</taxon>
        <taxon>Candidatus Brocadiia</taxon>
        <taxon>Candidatus Brocadiales</taxon>
        <taxon>Candidatus Scalinduaceae</taxon>
        <taxon>Candidatus Scalindua</taxon>
    </lineage>
</organism>
<dbReference type="AlphaFoldDB" id="A0A1E3X697"/>
<sequence>MNTITGKENEIYRPVPMNELKYSARDIKLNLATGRNHK</sequence>
<reference evidence="1 2" key="1">
    <citation type="submission" date="2016-07" db="EMBL/GenBank/DDBJ databases">
        <title>Draft genome of Scalindua rubra, obtained from a brine-seawater interface in the Red Sea, sheds light on salt adaptation in anammox bacteria.</title>
        <authorList>
            <person name="Speth D.R."/>
            <person name="Lagkouvardos I."/>
            <person name="Wang Y."/>
            <person name="Qian P.-Y."/>
            <person name="Dutilh B.E."/>
            <person name="Jetten M.S."/>
        </authorList>
    </citation>
    <scope>NUCLEOTIDE SEQUENCE [LARGE SCALE GENOMIC DNA]</scope>
    <source>
        <strain evidence="1">BSI-1</strain>
    </source>
</reference>
<name>A0A1E3X697_9BACT</name>
<comment type="caution">
    <text evidence="1">The sequence shown here is derived from an EMBL/GenBank/DDBJ whole genome shotgun (WGS) entry which is preliminary data.</text>
</comment>
<evidence type="ECO:0000313" key="2">
    <source>
        <dbReference type="Proteomes" id="UP000094056"/>
    </source>
</evidence>
<dbReference type="EMBL" id="MAYW01000142">
    <property type="protein sequence ID" value="ODS31121.1"/>
    <property type="molecule type" value="Genomic_DNA"/>
</dbReference>
<evidence type="ECO:0000313" key="1">
    <source>
        <dbReference type="EMBL" id="ODS31121.1"/>
    </source>
</evidence>
<protein>
    <submittedName>
        <fullName evidence="1">Uncharacterized protein</fullName>
    </submittedName>
</protein>
<gene>
    <name evidence="1" type="ORF">SCARUB_03767</name>
</gene>
<accession>A0A1E3X697</accession>
<proteinExistence type="predicted"/>
<dbReference type="Proteomes" id="UP000094056">
    <property type="component" value="Unassembled WGS sequence"/>
</dbReference>